<keyword evidence="4" id="KW-1185">Reference proteome</keyword>
<gene>
    <name evidence="3" type="ORF">FHX37_0260</name>
</gene>
<sequence length="215" mass="22191">MRTIPENEPMYGIDLGICRDDGHLGSALGILAAGALPPLLPAVVGAGATCALLAAGLGNLTGITLFAPVALLLLAGLASRHPHDGRSDWMVPPILRGTEYLYLLALGYGAGVAEPLVFVLIAAVVLRHRDVAHRARCGVAPPLWARRAALGWDGRMALAALGGVLGWAPFVYGALAGYVLVLLGAESAVSWCATPVTTATDRRRNEWGGVGASTT</sequence>
<proteinExistence type="predicted"/>
<keyword evidence="1" id="KW-0812">Transmembrane</keyword>
<keyword evidence="1" id="KW-0472">Membrane</keyword>
<dbReference type="Pfam" id="PF19365">
    <property type="entry name" value="DUF5941"/>
    <property type="match status" value="1"/>
</dbReference>
<feature type="transmembrane region" description="Helical" evidence="1">
    <location>
        <begin position="60"/>
        <end position="80"/>
    </location>
</feature>
<accession>A0A543NEW9</accession>
<comment type="caution">
    <text evidence="3">The sequence shown here is derived from an EMBL/GenBank/DDBJ whole genome shotgun (WGS) entry which is preliminary data.</text>
</comment>
<feature type="transmembrane region" description="Helical" evidence="1">
    <location>
        <begin position="30"/>
        <end position="53"/>
    </location>
</feature>
<dbReference type="InterPro" id="IPR045985">
    <property type="entry name" value="DUF5941"/>
</dbReference>
<evidence type="ECO:0000313" key="3">
    <source>
        <dbReference type="EMBL" id="TQN30383.1"/>
    </source>
</evidence>
<dbReference type="AlphaFoldDB" id="A0A543NEW9"/>
<dbReference type="OrthoDB" id="3436331at2"/>
<dbReference type="EMBL" id="VFQC01000001">
    <property type="protein sequence ID" value="TQN30383.1"/>
    <property type="molecule type" value="Genomic_DNA"/>
</dbReference>
<dbReference type="Proteomes" id="UP000317422">
    <property type="component" value="Unassembled WGS sequence"/>
</dbReference>
<evidence type="ECO:0000256" key="1">
    <source>
        <dbReference type="SAM" id="Phobius"/>
    </source>
</evidence>
<feature type="domain" description="DUF5941" evidence="2">
    <location>
        <begin position="20"/>
        <end position="196"/>
    </location>
</feature>
<evidence type="ECO:0000259" key="2">
    <source>
        <dbReference type="Pfam" id="PF19365"/>
    </source>
</evidence>
<organism evidence="3 4">
    <name type="scientific">Haloactinospora alba</name>
    <dbReference type="NCBI Taxonomy" id="405555"/>
    <lineage>
        <taxon>Bacteria</taxon>
        <taxon>Bacillati</taxon>
        <taxon>Actinomycetota</taxon>
        <taxon>Actinomycetes</taxon>
        <taxon>Streptosporangiales</taxon>
        <taxon>Nocardiopsidaceae</taxon>
        <taxon>Haloactinospora</taxon>
    </lineage>
</organism>
<feature type="transmembrane region" description="Helical" evidence="1">
    <location>
        <begin position="156"/>
        <end position="181"/>
    </location>
</feature>
<evidence type="ECO:0000313" key="4">
    <source>
        <dbReference type="Proteomes" id="UP000317422"/>
    </source>
</evidence>
<name>A0A543NEW9_9ACTN</name>
<protein>
    <recommendedName>
        <fullName evidence="2">DUF5941 domain-containing protein</fullName>
    </recommendedName>
</protein>
<feature type="transmembrane region" description="Helical" evidence="1">
    <location>
        <begin position="100"/>
        <end position="126"/>
    </location>
</feature>
<reference evidence="3 4" key="1">
    <citation type="submission" date="2019-06" db="EMBL/GenBank/DDBJ databases">
        <title>Sequencing the genomes of 1000 actinobacteria strains.</title>
        <authorList>
            <person name="Klenk H.-P."/>
        </authorList>
    </citation>
    <scope>NUCLEOTIDE SEQUENCE [LARGE SCALE GENOMIC DNA]</scope>
    <source>
        <strain evidence="3 4">DSM 45015</strain>
    </source>
</reference>
<keyword evidence="1" id="KW-1133">Transmembrane helix</keyword>